<name>C5LGT6_PERM5</name>
<dbReference type="Proteomes" id="UP000007800">
    <property type="component" value="Unassembled WGS sequence"/>
</dbReference>
<evidence type="ECO:0000313" key="7">
    <source>
        <dbReference type="Proteomes" id="UP000007800"/>
    </source>
</evidence>
<dbReference type="OMA" id="DIMQIGH"/>
<keyword evidence="2 5" id="KW-0812">Transmembrane</keyword>
<evidence type="ECO:0000256" key="1">
    <source>
        <dbReference type="ARBA" id="ARBA00004141"/>
    </source>
</evidence>
<keyword evidence="7" id="KW-1185">Reference proteome</keyword>
<keyword evidence="4 5" id="KW-0472">Membrane</keyword>
<accession>C5LGT6</accession>
<comment type="subcellular location">
    <subcellularLocation>
        <location evidence="1">Membrane</location>
        <topology evidence="1">Multi-pass membrane protein</topology>
    </subcellularLocation>
</comment>
<proteinExistence type="predicted"/>
<dbReference type="InParanoid" id="C5LGT6"/>
<keyword evidence="3 5" id="KW-1133">Transmembrane helix</keyword>
<dbReference type="Pfam" id="PF01925">
    <property type="entry name" value="TauE"/>
    <property type="match status" value="1"/>
</dbReference>
<dbReference type="EMBL" id="GG681890">
    <property type="protein sequence ID" value="EER04057.1"/>
    <property type="molecule type" value="Genomic_DNA"/>
</dbReference>
<gene>
    <name evidence="6" type="ORF">Pmar_PMAR002655</name>
</gene>
<evidence type="ECO:0000256" key="2">
    <source>
        <dbReference type="ARBA" id="ARBA00022692"/>
    </source>
</evidence>
<dbReference type="OrthoDB" id="436099at2759"/>
<reference evidence="6 7" key="1">
    <citation type="submission" date="2008-07" db="EMBL/GenBank/DDBJ databases">
        <authorList>
            <person name="El-Sayed N."/>
            <person name="Caler E."/>
            <person name="Inman J."/>
            <person name="Amedeo P."/>
            <person name="Hass B."/>
            <person name="Wortman J."/>
        </authorList>
    </citation>
    <scope>NUCLEOTIDE SEQUENCE [LARGE SCALE GENOMIC DNA]</scope>
    <source>
        <strain evidence="7">ATCC 50983 / TXsc</strain>
    </source>
</reference>
<organism evidence="7">
    <name type="scientific">Perkinsus marinus (strain ATCC 50983 / TXsc)</name>
    <dbReference type="NCBI Taxonomy" id="423536"/>
    <lineage>
        <taxon>Eukaryota</taxon>
        <taxon>Sar</taxon>
        <taxon>Alveolata</taxon>
        <taxon>Perkinsozoa</taxon>
        <taxon>Perkinsea</taxon>
        <taxon>Perkinsida</taxon>
        <taxon>Perkinsidae</taxon>
        <taxon>Perkinsus</taxon>
    </lineage>
</organism>
<feature type="transmembrane region" description="Helical" evidence="5">
    <location>
        <begin position="46"/>
        <end position="68"/>
    </location>
</feature>
<dbReference type="InterPro" id="IPR002781">
    <property type="entry name" value="TM_pro_TauE-like"/>
</dbReference>
<dbReference type="AlphaFoldDB" id="C5LGT6"/>
<protein>
    <submittedName>
        <fullName evidence="6">Uncharacterized protein</fullName>
    </submittedName>
</protein>
<dbReference type="GO" id="GO:0016020">
    <property type="term" value="C:membrane"/>
    <property type="evidence" value="ECO:0007669"/>
    <property type="project" value="UniProtKB-SubCell"/>
</dbReference>
<dbReference type="RefSeq" id="XP_002772241.1">
    <property type="nucleotide sequence ID" value="XM_002772195.1"/>
</dbReference>
<dbReference type="GeneID" id="9045144"/>
<evidence type="ECO:0000256" key="4">
    <source>
        <dbReference type="ARBA" id="ARBA00023136"/>
    </source>
</evidence>
<sequence length="116" mass="11914">MIPVVLSLGLDPKQATATTSIVIFATSTSTALSFALGGYFPPASDLWIVVMPFIGALLGKTIVARLIAKTGRMSMLVLLLGTVVIIGGITTISTGIVSVVKGALNGEEVVQFGSFC</sequence>
<evidence type="ECO:0000256" key="3">
    <source>
        <dbReference type="ARBA" id="ARBA00022989"/>
    </source>
</evidence>
<evidence type="ECO:0000313" key="6">
    <source>
        <dbReference type="EMBL" id="EER04057.1"/>
    </source>
</evidence>
<evidence type="ECO:0000256" key="5">
    <source>
        <dbReference type="SAM" id="Phobius"/>
    </source>
</evidence>
<feature type="transmembrane region" description="Helical" evidence="5">
    <location>
        <begin position="75"/>
        <end position="100"/>
    </location>
</feature>
<feature type="transmembrane region" description="Helical" evidence="5">
    <location>
        <begin position="21"/>
        <end position="40"/>
    </location>
</feature>